<dbReference type="Proteomes" id="UP001383192">
    <property type="component" value="Unassembled WGS sequence"/>
</dbReference>
<protein>
    <submittedName>
        <fullName evidence="2">Uncharacterized protein</fullName>
    </submittedName>
</protein>
<accession>A0AAW0D7R7</accession>
<feature type="compositionally biased region" description="Low complexity" evidence="1">
    <location>
        <begin position="188"/>
        <end position="203"/>
    </location>
</feature>
<comment type="caution">
    <text evidence="2">The sequence shown here is derived from an EMBL/GenBank/DDBJ whole genome shotgun (WGS) entry which is preliminary data.</text>
</comment>
<evidence type="ECO:0000256" key="1">
    <source>
        <dbReference type="SAM" id="MobiDB-lite"/>
    </source>
</evidence>
<evidence type="ECO:0000313" key="3">
    <source>
        <dbReference type="Proteomes" id="UP001383192"/>
    </source>
</evidence>
<organism evidence="2 3">
    <name type="scientific">Paramarasmius palmivorus</name>
    <dbReference type="NCBI Taxonomy" id="297713"/>
    <lineage>
        <taxon>Eukaryota</taxon>
        <taxon>Fungi</taxon>
        <taxon>Dikarya</taxon>
        <taxon>Basidiomycota</taxon>
        <taxon>Agaricomycotina</taxon>
        <taxon>Agaricomycetes</taxon>
        <taxon>Agaricomycetidae</taxon>
        <taxon>Agaricales</taxon>
        <taxon>Marasmiineae</taxon>
        <taxon>Marasmiaceae</taxon>
        <taxon>Paramarasmius</taxon>
    </lineage>
</organism>
<dbReference type="EMBL" id="JAYKXP010000021">
    <property type="protein sequence ID" value="KAK7047247.1"/>
    <property type="molecule type" value="Genomic_DNA"/>
</dbReference>
<sequence length="210" mass="22945">MPVPLRSSNSVLYNGRPTDHLNEPLLEQHWLTDSDNATIMSFFSSNLDYTISSNIESLDLTPPQEAFAPLYNYAAPIFEFPESSCLSALPKPASYLEESQLFFQEETMRSCFPLPHVQPAVGLEPVLATLFSRSEASTSSLTYLPTSDQPSASFSREGYSLGDSFTAPGTFEASAPVLPFPEADCHPSRSPSSASFMSLSSMSDSHDLQP</sequence>
<keyword evidence="3" id="KW-1185">Reference proteome</keyword>
<proteinExistence type="predicted"/>
<feature type="region of interest" description="Disordered" evidence="1">
    <location>
        <begin position="182"/>
        <end position="210"/>
    </location>
</feature>
<dbReference type="AlphaFoldDB" id="A0AAW0D7R7"/>
<gene>
    <name evidence="2" type="ORF">VNI00_006914</name>
</gene>
<evidence type="ECO:0000313" key="2">
    <source>
        <dbReference type="EMBL" id="KAK7047247.1"/>
    </source>
</evidence>
<name>A0AAW0D7R7_9AGAR</name>
<reference evidence="2 3" key="1">
    <citation type="submission" date="2024-01" db="EMBL/GenBank/DDBJ databases">
        <title>A draft genome for a cacao thread blight-causing isolate of Paramarasmius palmivorus.</title>
        <authorList>
            <person name="Baruah I.K."/>
            <person name="Bukari Y."/>
            <person name="Amoako-Attah I."/>
            <person name="Meinhardt L.W."/>
            <person name="Bailey B.A."/>
            <person name="Cohen S.P."/>
        </authorList>
    </citation>
    <scope>NUCLEOTIDE SEQUENCE [LARGE SCALE GENOMIC DNA]</scope>
    <source>
        <strain evidence="2 3">GH-12</strain>
    </source>
</reference>